<keyword evidence="1" id="KW-0812">Transmembrane</keyword>
<evidence type="ECO:0000256" key="1">
    <source>
        <dbReference type="SAM" id="Phobius"/>
    </source>
</evidence>
<dbReference type="Proteomes" id="UP000474802">
    <property type="component" value="Unassembled WGS sequence"/>
</dbReference>
<keyword evidence="1" id="KW-0472">Membrane</keyword>
<reference evidence="2 3" key="2">
    <citation type="submission" date="2020-03" db="EMBL/GenBank/DDBJ databases">
        <title>Devosia chinhatensis sp. nov., isolated from a hexachlorocyclohexane (HCH) dump site in India.</title>
        <authorList>
            <person name="Kumar M."/>
            <person name="Lal R."/>
        </authorList>
    </citation>
    <scope>NUCLEOTIDE SEQUENCE [LARGE SCALE GENOMIC DNA]</scope>
    <source>
        <strain evidence="2 3">H239</strain>
    </source>
</reference>
<feature type="transmembrane region" description="Helical" evidence="1">
    <location>
        <begin position="114"/>
        <end position="134"/>
    </location>
</feature>
<organism evidence="2 3">
    <name type="scientific">Devosia aurantiaca</name>
    <dbReference type="NCBI Taxonomy" id="2714858"/>
    <lineage>
        <taxon>Bacteria</taxon>
        <taxon>Pseudomonadati</taxon>
        <taxon>Pseudomonadota</taxon>
        <taxon>Alphaproteobacteria</taxon>
        <taxon>Hyphomicrobiales</taxon>
        <taxon>Devosiaceae</taxon>
        <taxon>Devosia</taxon>
    </lineage>
</organism>
<proteinExistence type="predicted"/>
<sequence length="212" mass="22675">MPSLVTRFHLLIFGVTIAMAGVIIAHVPASFSFPAHWQGSTADVLWPRDLAAATAPLVQLVLMAVFFLLGRLLTKNHFAKTQHILDPILTVALATAAACQLSLLFLAIGSDLDLFRLTAFGLAATLAVFAIVIFEAERHSYAGLRMPWRVGSDRAWTLVHRLTGVISGLAAISLAWLAWSDPGPATLVASLAASLLAIPFVAALATMLTRRL</sequence>
<feature type="transmembrane region" description="Helical" evidence="1">
    <location>
        <begin position="84"/>
        <end position="108"/>
    </location>
</feature>
<comment type="caution">
    <text evidence="2">The sequence shown here is derived from an EMBL/GenBank/DDBJ whole genome shotgun (WGS) entry which is preliminary data.</text>
</comment>
<evidence type="ECO:0000313" key="3">
    <source>
        <dbReference type="Proteomes" id="UP000474802"/>
    </source>
</evidence>
<accession>A0A6M1SHY3</accession>
<evidence type="ECO:0000313" key="2">
    <source>
        <dbReference type="EMBL" id="NGP19077.1"/>
    </source>
</evidence>
<keyword evidence="3" id="KW-1185">Reference proteome</keyword>
<keyword evidence="1" id="KW-1133">Transmembrane helix</keyword>
<dbReference type="EMBL" id="JAALFG010000004">
    <property type="protein sequence ID" value="NGP19077.1"/>
    <property type="molecule type" value="Genomic_DNA"/>
</dbReference>
<name>A0A6M1SHY3_9HYPH</name>
<protein>
    <recommendedName>
        <fullName evidence="4">SdpI family protein</fullName>
    </recommendedName>
</protein>
<evidence type="ECO:0008006" key="4">
    <source>
        <dbReference type="Google" id="ProtNLM"/>
    </source>
</evidence>
<dbReference type="AlphaFoldDB" id="A0A6M1SHY3"/>
<dbReference type="RefSeq" id="WP_164535323.1">
    <property type="nucleotide sequence ID" value="NZ_JAALFG010000004.1"/>
</dbReference>
<reference evidence="2 3" key="1">
    <citation type="submission" date="2020-02" db="EMBL/GenBank/DDBJ databases">
        <authorList>
            <person name="Khan S.A."/>
            <person name="Jeon C.O."/>
            <person name="Chun B.H."/>
        </authorList>
    </citation>
    <scope>NUCLEOTIDE SEQUENCE [LARGE SCALE GENOMIC DNA]</scope>
    <source>
        <strain evidence="2 3">H239</strain>
    </source>
</reference>
<feature type="transmembrane region" description="Helical" evidence="1">
    <location>
        <begin position="155"/>
        <end position="179"/>
    </location>
</feature>
<gene>
    <name evidence="2" type="ORF">G5575_16780</name>
</gene>
<feature type="transmembrane region" description="Helical" evidence="1">
    <location>
        <begin position="12"/>
        <end position="31"/>
    </location>
</feature>
<feature type="transmembrane region" description="Helical" evidence="1">
    <location>
        <begin position="185"/>
        <end position="208"/>
    </location>
</feature>
<feature type="transmembrane region" description="Helical" evidence="1">
    <location>
        <begin position="51"/>
        <end position="72"/>
    </location>
</feature>